<name>A0A9D1GSK8_9FIRM</name>
<dbReference type="InterPro" id="IPR001173">
    <property type="entry name" value="Glyco_trans_2-like"/>
</dbReference>
<dbReference type="PANTHER" id="PTHR48090:SF7">
    <property type="entry name" value="RFBJ PROTEIN"/>
    <property type="match status" value="1"/>
</dbReference>
<protein>
    <submittedName>
        <fullName evidence="3">Glycosyltransferase family 2 protein</fullName>
    </submittedName>
</protein>
<reference evidence="3" key="2">
    <citation type="journal article" date="2021" name="PeerJ">
        <title>Extensive microbial diversity within the chicken gut microbiome revealed by metagenomics and culture.</title>
        <authorList>
            <person name="Gilroy R."/>
            <person name="Ravi A."/>
            <person name="Getino M."/>
            <person name="Pursley I."/>
            <person name="Horton D.L."/>
            <person name="Alikhan N.F."/>
            <person name="Baker D."/>
            <person name="Gharbi K."/>
            <person name="Hall N."/>
            <person name="Watson M."/>
            <person name="Adriaenssens E.M."/>
            <person name="Foster-Nyarko E."/>
            <person name="Jarju S."/>
            <person name="Secka A."/>
            <person name="Antonio M."/>
            <person name="Oren A."/>
            <person name="Chaudhuri R.R."/>
            <person name="La Ragione R."/>
            <person name="Hildebrand F."/>
            <person name="Pallen M.J."/>
        </authorList>
    </citation>
    <scope>NUCLEOTIDE SEQUENCE</scope>
    <source>
        <strain evidence="3">CHK33-4379</strain>
    </source>
</reference>
<dbReference type="SUPFAM" id="SSF53448">
    <property type="entry name" value="Nucleotide-diphospho-sugar transferases"/>
    <property type="match status" value="1"/>
</dbReference>
<dbReference type="Proteomes" id="UP000824136">
    <property type="component" value="Unassembled WGS sequence"/>
</dbReference>
<dbReference type="Pfam" id="PF00535">
    <property type="entry name" value="Glycos_transf_2"/>
    <property type="match status" value="1"/>
</dbReference>
<keyword evidence="1" id="KW-0812">Transmembrane</keyword>
<sequence length="232" mass="25739">MSGLCKSPLLVVIPAYNEEASIRNTVEGLKKTCPEYDYIVINDGSTDATLDICRENGYSTLNLPMNLGLYGAFQAGVRYAYQEGYSWVLQFDGDGQHPAESIPGMMERASVGDCDIVIGSRYVDDKIGWTPRQIGGRLISLCIFIVTGRKIHDPTSGMRLFGRKIIKKIASQMNVNPEPDTLAALMKDGFRVAEVPVVMKERQAGKSYIGGLTSITYMLRTCLSILLIHWFR</sequence>
<dbReference type="Gene3D" id="3.90.550.10">
    <property type="entry name" value="Spore Coat Polysaccharide Biosynthesis Protein SpsA, Chain A"/>
    <property type="match status" value="1"/>
</dbReference>
<gene>
    <name evidence="3" type="ORF">IAC39_01835</name>
</gene>
<comment type="caution">
    <text evidence="3">The sequence shown here is derived from an EMBL/GenBank/DDBJ whole genome shotgun (WGS) entry which is preliminary data.</text>
</comment>
<dbReference type="EMBL" id="DVLL01000008">
    <property type="protein sequence ID" value="HIT58451.1"/>
    <property type="molecule type" value="Genomic_DNA"/>
</dbReference>
<proteinExistence type="predicted"/>
<dbReference type="AlphaFoldDB" id="A0A9D1GSK8"/>
<accession>A0A9D1GSK8</accession>
<evidence type="ECO:0000259" key="2">
    <source>
        <dbReference type="Pfam" id="PF00535"/>
    </source>
</evidence>
<reference evidence="3" key="1">
    <citation type="submission" date="2020-10" db="EMBL/GenBank/DDBJ databases">
        <authorList>
            <person name="Gilroy R."/>
        </authorList>
    </citation>
    <scope>NUCLEOTIDE SEQUENCE</scope>
    <source>
        <strain evidence="3">CHK33-4379</strain>
    </source>
</reference>
<feature type="domain" description="Glycosyltransferase 2-like" evidence="2">
    <location>
        <begin position="11"/>
        <end position="169"/>
    </location>
</feature>
<keyword evidence="1" id="KW-1133">Transmembrane helix</keyword>
<evidence type="ECO:0000313" key="3">
    <source>
        <dbReference type="EMBL" id="HIT58451.1"/>
    </source>
</evidence>
<dbReference type="PANTHER" id="PTHR48090">
    <property type="entry name" value="UNDECAPRENYL-PHOSPHATE 4-DEOXY-4-FORMAMIDO-L-ARABINOSE TRANSFERASE-RELATED"/>
    <property type="match status" value="1"/>
</dbReference>
<organism evidence="3 4">
    <name type="scientific">Candidatus Faeciplasma pullistercoris</name>
    <dbReference type="NCBI Taxonomy" id="2840800"/>
    <lineage>
        <taxon>Bacteria</taxon>
        <taxon>Bacillati</taxon>
        <taxon>Bacillota</taxon>
        <taxon>Clostridia</taxon>
        <taxon>Eubacteriales</taxon>
        <taxon>Oscillospiraceae</taxon>
        <taxon>Oscillospiraceae incertae sedis</taxon>
        <taxon>Candidatus Faeciplasma</taxon>
    </lineage>
</organism>
<feature type="transmembrane region" description="Helical" evidence="1">
    <location>
        <begin position="208"/>
        <end position="231"/>
    </location>
</feature>
<evidence type="ECO:0000313" key="4">
    <source>
        <dbReference type="Proteomes" id="UP000824136"/>
    </source>
</evidence>
<dbReference type="InterPro" id="IPR050256">
    <property type="entry name" value="Glycosyltransferase_2"/>
</dbReference>
<evidence type="ECO:0000256" key="1">
    <source>
        <dbReference type="SAM" id="Phobius"/>
    </source>
</evidence>
<dbReference type="CDD" id="cd04179">
    <property type="entry name" value="DPM_DPG-synthase_like"/>
    <property type="match status" value="1"/>
</dbReference>
<dbReference type="InterPro" id="IPR029044">
    <property type="entry name" value="Nucleotide-diphossugar_trans"/>
</dbReference>
<keyword evidence="1" id="KW-0472">Membrane</keyword>